<dbReference type="Proteomes" id="UP000688137">
    <property type="component" value="Unassembled WGS sequence"/>
</dbReference>
<protein>
    <recommendedName>
        <fullName evidence="3">Protein kinase domain-containing protein</fullName>
    </recommendedName>
</protein>
<name>A0A8S1MD23_PARPR</name>
<dbReference type="GO" id="GO:0004672">
    <property type="term" value="F:protein kinase activity"/>
    <property type="evidence" value="ECO:0007669"/>
    <property type="project" value="InterPro"/>
</dbReference>
<evidence type="ECO:0000313" key="5">
    <source>
        <dbReference type="Proteomes" id="UP000688137"/>
    </source>
</evidence>
<evidence type="ECO:0000313" key="4">
    <source>
        <dbReference type="EMBL" id="CAD8073224.1"/>
    </source>
</evidence>
<evidence type="ECO:0000256" key="2">
    <source>
        <dbReference type="ARBA" id="ARBA00022840"/>
    </source>
</evidence>
<dbReference type="PANTHER" id="PTHR45832">
    <property type="entry name" value="SERINE/THREONINE-PROTEIN KINASE SAMKA-RELATED-RELATED"/>
    <property type="match status" value="1"/>
</dbReference>
<gene>
    <name evidence="4" type="ORF">PPRIM_AZ9-3.1.T0500270</name>
</gene>
<dbReference type="GO" id="GO:0005524">
    <property type="term" value="F:ATP binding"/>
    <property type="evidence" value="ECO:0007669"/>
    <property type="project" value="UniProtKB-KW"/>
</dbReference>
<reference evidence="4" key="1">
    <citation type="submission" date="2021-01" db="EMBL/GenBank/DDBJ databases">
        <authorList>
            <consortium name="Genoscope - CEA"/>
            <person name="William W."/>
        </authorList>
    </citation>
    <scope>NUCLEOTIDE SEQUENCE</scope>
</reference>
<keyword evidence="2" id="KW-0067">ATP-binding</keyword>
<sequence>MGNKQCQESLSKSKSDIRPLDVKKCISIKRDPLTGKLIGVPKEWASHLDADQQQVVETNKLPEEVRTHRLPDCILDIKNSIENQKNLKQQLKIDKDANLCLTGLNVEIEKEIYNSGVSRNEIVKDTVNFISILEIYDGKELSQKQTSNEVMTQTDFLIENPAQKYIFNEQIEKGVNCKLYKIIDRRLNQVFVAKVFKFYDNFNCYRLKKELSLVQQLECPNIVKYHETYLHSGCFFIIQEYMNFGNLRKLIKLFDKKIDESIIGYILYQILLGLKYLHFKGKIHKHLSSKKVLINQKGDIKLLIMDYKNQFKKNKDPYWIAPEIIEQQIIEEASDIWCLGIIAYELSERDPPYFDEHPIRVMYNIVNQPAPKISKQRSTLFQDFTQKCLIKNYKNRTTLRELLKHDFIIQNRENGKQGLIELCKRMDTDQKSKLKKSSSLK</sequence>
<dbReference type="PROSITE" id="PS50011">
    <property type="entry name" value="PROTEIN_KINASE_DOM"/>
    <property type="match status" value="1"/>
</dbReference>
<comment type="caution">
    <text evidence="4">The sequence shown here is derived from an EMBL/GenBank/DDBJ whole genome shotgun (WGS) entry which is preliminary data.</text>
</comment>
<dbReference type="InterPro" id="IPR051931">
    <property type="entry name" value="PAK3-like"/>
</dbReference>
<dbReference type="Pfam" id="PF00069">
    <property type="entry name" value="Pkinase"/>
    <property type="match status" value="1"/>
</dbReference>
<keyword evidence="1" id="KW-0547">Nucleotide-binding</keyword>
<dbReference type="PANTHER" id="PTHR45832:SF18">
    <property type="entry name" value="SERINE_THREONINE-PROTEIN KINASE DST1"/>
    <property type="match status" value="1"/>
</dbReference>
<evidence type="ECO:0000256" key="1">
    <source>
        <dbReference type="ARBA" id="ARBA00022741"/>
    </source>
</evidence>
<dbReference type="AlphaFoldDB" id="A0A8S1MD23"/>
<accession>A0A8S1MD23</accession>
<evidence type="ECO:0000259" key="3">
    <source>
        <dbReference type="PROSITE" id="PS50011"/>
    </source>
</evidence>
<proteinExistence type="predicted"/>
<dbReference type="EMBL" id="CAJJDM010000050">
    <property type="protein sequence ID" value="CAD8073224.1"/>
    <property type="molecule type" value="Genomic_DNA"/>
</dbReference>
<feature type="domain" description="Protein kinase" evidence="3">
    <location>
        <begin position="165"/>
        <end position="408"/>
    </location>
</feature>
<dbReference type="InterPro" id="IPR000719">
    <property type="entry name" value="Prot_kinase_dom"/>
</dbReference>
<organism evidence="4 5">
    <name type="scientific">Paramecium primaurelia</name>
    <dbReference type="NCBI Taxonomy" id="5886"/>
    <lineage>
        <taxon>Eukaryota</taxon>
        <taxon>Sar</taxon>
        <taxon>Alveolata</taxon>
        <taxon>Ciliophora</taxon>
        <taxon>Intramacronucleata</taxon>
        <taxon>Oligohymenophorea</taxon>
        <taxon>Peniculida</taxon>
        <taxon>Parameciidae</taxon>
        <taxon>Paramecium</taxon>
    </lineage>
</organism>
<keyword evidence="5" id="KW-1185">Reference proteome</keyword>
<dbReference type="OMA" id="YHETYLH"/>